<dbReference type="NCBIfam" id="TIGR02564">
    <property type="entry name" value="cas_Csy1"/>
    <property type="match status" value="1"/>
</dbReference>
<name>A0A3R6AYI9_9BACT</name>
<dbReference type="EMBL" id="CP035108">
    <property type="protein sequence ID" value="QAR33496.1"/>
    <property type="molecule type" value="Genomic_DNA"/>
</dbReference>
<accession>A0A3R6AYI9</accession>
<evidence type="ECO:0000313" key="1">
    <source>
        <dbReference type="EMBL" id="QAR33496.1"/>
    </source>
</evidence>
<sequence>MNDSDHFQAKLLRELIEKFIQERLKPKIEEQKKKLDKTSTQLERDAIEEKIHSLIINYRREEWLRDAAKRSQQIKLATHIPKFTHPMAEASPIYFKSDKTDCNNLVNSSCTKVAYVDGTGNAAVNDVFTFLNKEHNGEKLLNMVSRRSSVLAGAMSDNIDEAYEWIDAFYAMFKAKAPASHTLMKQVYFPLGDGSYHLISPVFPTSLVHEIHEIVKDERFSDTAVAARKAHKNNDVNETGYKTFPALLYMYYYSGVRALNISFLNSLRSDSGRNGAGVLFASVPPNWRSKSLTPVNSESVFHGRFTYRTFVKELLNEIHELAKSNYDNFHIREGVKNLVKAMSYELADLSYEMLELPAGWSKNPECRLNYYEKLWLDPFSDAEGSREAYISGKWCGEVAKRFARWLTKQIRDKNKDAVITDPDVWSEIAEYVLDDVRRGNRDEQ</sequence>
<reference evidence="1 2" key="1">
    <citation type="submission" date="2019-01" db="EMBL/GenBank/DDBJ databases">
        <title>Geovibrio thiophilus DSM 11263, complete genome.</title>
        <authorList>
            <person name="Spring S."/>
            <person name="Bunk B."/>
            <person name="Sproer C."/>
        </authorList>
    </citation>
    <scope>NUCLEOTIDE SEQUENCE [LARGE SCALE GENOMIC DNA]</scope>
    <source>
        <strain evidence="1 2">DSM 11263</strain>
    </source>
</reference>
<keyword evidence="2" id="KW-1185">Reference proteome</keyword>
<dbReference type="RefSeq" id="WP_128466782.1">
    <property type="nucleotide sequence ID" value="NZ_CP035108.1"/>
</dbReference>
<dbReference type="AlphaFoldDB" id="A0A3R6AYI9"/>
<dbReference type="Proteomes" id="UP000287502">
    <property type="component" value="Chromosome"/>
</dbReference>
<dbReference type="Pfam" id="PF09611">
    <property type="entry name" value="Cas_Csy1"/>
    <property type="match status" value="1"/>
</dbReference>
<protein>
    <submittedName>
        <fullName evidence="1">Type I-F CRISPR-associated protein Csy1</fullName>
    </submittedName>
</protein>
<gene>
    <name evidence="1" type="primary">csy1</name>
    <name evidence="1" type="ORF">EP073_08795</name>
</gene>
<dbReference type="OrthoDB" id="9815616at2"/>
<evidence type="ECO:0000313" key="2">
    <source>
        <dbReference type="Proteomes" id="UP000287502"/>
    </source>
</evidence>
<dbReference type="KEGG" id="gtl:EP073_08795"/>
<organism evidence="1 2">
    <name type="scientific">Geovibrio thiophilus</name>
    <dbReference type="NCBI Taxonomy" id="139438"/>
    <lineage>
        <taxon>Bacteria</taxon>
        <taxon>Pseudomonadati</taxon>
        <taxon>Deferribacterota</taxon>
        <taxon>Deferribacteres</taxon>
        <taxon>Deferribacterales</taxon>
        <taxon>Geovibrionaceae</taxon>
        <taxon>Geovibrio</taxon>
    </lineage>
</organism>
<proteinExistence type="predicted"/>
<dbReference type="InterPro" id="IPR013397">
    <property type="entry name" value="CRISPR-assoc_prot_Csy1"/>
</dbReference>